<keyword evidence="3" id="KW-1185">Reference proteome</keyword>
<reference evidence="2" key="1">
    <citation type="submission" date="2021-11" db="EMBL/GenBank/DDBJ databases">
        <authorList>
            <person name="Schell T."/>
        </authorList>
    </citation>
    <scope>NUCLEOTIDE SEQUENCE</scope>
    <source>
        <strain evidence="2">M5</strain>
    </source>
</reference>
<dbReference type="Proteomes" id="UP000789390">
    <property type="component" value="Unassembled WGS sequence"/>
</dbReference>
<sequence length="240" mass="27192">MTSNGEREDHSTVNKVYVKEERLTVEEDLLHEFKGHRNFSKDDIPQAAVINKTQRPISRNLCGFLNTGAGGVVYCGVTDNGEVQGIHLTNYQKDHVLLSVQDLFSRFDPPVDSSMYTVHFVPVVESDDVPEIPSFPLDPEQRNTPHILRTSKYCWCDKDASAQHDFGMISQLYVIEIEVFPWNPKSSLSVTTKTPIHPLFCSEEGLYFIRRLGGLHQPTLAEVIQLAEADTAQYHTMNKE</sequence>
<dbReference type="Gene3D" id="3.30.950.30">
    <property type="entry name" value="Schlafen, AAA domain"/>
    <property type="match status" value="1"/>
</dbReference>
<gene>
    <name evidence="2" type="ORF">DGAL_LOCUS16003</name>
</gene>
<comment type="caution">
    <text evidence="2">The sequence shown here is derived from an EMBL/GenBank/DDBJ whole genome shotgun (WGS) entry which is preliminary data.</text>
</comment>
<accession>A0A8J2WQT7</accession>
<protein>
    <recommendedName>
        <fullName evidence="1">Schlafen AlbA-2 domain-containing protein</fullName>
    </recommendedName>
</protein>
<evidence type="ECO:0000313" key="2">
    <source>
        <dbReference type="EMBL" id="CAH0112288.1"/>
    </source>
</evidence>
<dbReference type="PANTHER" id="PTHR12155">
    <property type="entry name" value="SCHLAFEN"/>
    <property type="match status" value="1"/>
</dbReference>
<dbReference type="InterPro" id="IPR007421">
    <property type="entry name" value="Schlafen_AlbA_2_dom"/>
</dbReference>
<proteinExistence type="predicted"/>
<dbReference type="PANTHER" id="PTHR12155:SF41">
    <property type="entry name" value="SCHLAFEN ALBA-2 DOMAIN-CONTAINING PROTEIN"/>
    <property type="match status" value="1"/>
</dbReference>
<dbReference type="EMBL" id="CAKKLH010000325">
    <property type="protein sequence ID" value="CAH0112288.1"/>
    <property type="molecule type" value="Genomic_DNA"/>
</dbReference>
<dbReference type="Pfam" id="PF04326">
    <property type="entry name" value="SLFN_AlbA_2"/>
    <property type="match status" value="1"/>
</dbReference>
<dbReference type="AlphaFoldDB" id="A0A8J2WQT7"/>
<evidence type="ECO:0000259" key="1">
    <source>
        <dbReference type="Pfam" id="PF04326"/>
    </source>
</evidence>
<dbReference type="InterPro" id="IPR029684">
    <property type="entry name" value="Schlafen"/>
</dbReference>
<dbReference type="InterPro" id="IPR038461">
    <property type="entry name" value="Schlafen_AlbA_2_dom_sf"/>
</dbReference>
<name>A0A8J2WQT7_9CRUS</name>
<feature type="domain" description="Schlafen AlbA-2" evidence="1">
    <location>
        <begin position="27"/>
        <end position="120"/>
    </location>
</feature>
<dbReference type="OrthoDB" id="10259112at2759"/>
<organism evidence="2 3">
    <name type="scientific">Daphnia galeata</name>
    <dbReference type="NCBI Taxonomy" id="27404"/>
    <lineage>
        <taxon>Eukaryota</taxon>
        <taxon>Metazoa</taxon>
        <taxon>Ecdysozoa</taxon>
        <taxon>Arthropoda</taxon>
        <taxon>Crustacea</taxon>
        <taxon>Branchiopoda</taxon>
        <taxon>Diplostraca</taxon>
        <taxon>Cladocera</taxon>
        <taxon>Anomopoda</taxon>
        <taxon>Daphniidae</taxon>
        <taxon>Daphnia</taxon>
    </lineage>
</organism>
<evidence type="ECO:0000313" key="3">
    <source>
        <dbReference type="Proteomes" id="UP000789390"/>
    </source>
</evidence>